<accession>A0A1G9F783</accession>
<organism evidence="2 3">
    <name type="scientific">Glycomyces sambucus</name>
    <dbReference type="NCBI Taxonomy" id="380244"/>
    <lineage>
        <taxon>Bacteria</taxon>
        <taxon>Bacillati</taxon>
        <taxon>Actinomycetota</taxon>
        <taxon>Actinomycetes</taxon>
        <taxon>Glycomycetales</taxon>
        <taxon>Glycomycetaceae</taxon>
        <taxon>Glycomyces</taxon>
    </lineage>
</organism>
<dbReference type="GO" id="GO:0046872">
    <property type="term" value="F:metal ion binding"/>
    <property type="evidence" value="ECO:0007669"/>
    <property type="project" value="InterPro"/>
</dbReference>
<dbReference type="AlphaFoldDB" id="A0A1G9F783"/>
<evidence type="ECO:0000313" key="3">
    <source>
        <dbReference type="Proteomes" id="UP000198662"/>
    </source>
</evidence>
<keyword evidence="3" id="KW-1185">Reference proteome</keyword>
<dbReference type="InterPro" id="IPR024344">
    <property type="entry name" value="MDMPI_metal-binding"/>
</dbReference>
<dbReference type="Proteomes" id="UP000198662">
    <property type="component" value="Unassembled WGS sequence"/>
</dbReference>
<evidence type="ECO:0000313" key="2">
    <source>
        <dbReference type="EMBL" id="SDK84236.1"/>
    </source>
</evidence>
<name>A0A1G9F783_9ACTN</name>
<gene>
    <name evidence="2" type="ORF">SAMN05216298_1621</name>
</gene>
<dbReference type="STRING" id="380244.SAMN05216298_1621"/>
<dbReference type="OrthoDB" id="3213216at2"/>
<keyword evidence="2" id="KW-0413">Isomerase</keyword>
<dbReference type="RefSeq" id="WP_091045826.1">
    <property type="nucleotide sequence ID" value="NZ_FNGF01000002.1"/>
</dbReference>
<dbReference type="Pfam" id="PF11716">
    <property type="entry name" value="MDMPI_N"/>
    <property type="match status" value="1"/>
</dbReference>
<sequence>MTDTRHQYLAAAATGLALVADDAVADQWTEPSALEGFTVGGLAAHLAQQITAVTAALDADHDGKPVTGLHDHYRQAPWVGADIAGDYNTAIRDGGEHAAQAGHAAVLTATSAALQRLAAELPLLAPAHTTGNTRWPYAMRLDHFLTTRILELVVHADDLAYSTGLDTPGFDDEAFATAAALLAHLAAARHGQAALVRALARTERAPGSISGL</sequence>
<dbReference type="Gene3D" id="1.20.120.450">
    <property type="entry name" value="dinb family like domain"/>
    <property type="match status" value="1"/>
</dbReference>
<proteinExistence type="predicted"/>
<reference evidence="3" key="1">
    <citation type="submission" date="2016-10" db="EMBL/GenBank/DDBJ databases">
        <authorList>
            <person name="Varghese N."/>
            <person name="Submissions S."/>
        </authorList>
    </citation>
    <scope>NUCLEOTIDE SEQUENCE [LARGE SCALE GENOMIC DNA]</scope>
    <source>
        <strain evidence="3">CGMCC 4.3147</strain>
    </source>
</reference>
<feature type="domain" description="Mycothiol-dependent maleylpyruvate isomerase metal-binding" evidence="1">
    <location>
        <begin position="10"/>
        <end position="160"/>
    </location>
</feature>
<keyword evidence="2" id="KW-0670">Pyruvate</keyword>
<dbReference type="SUPFAM" id="SSF109854">
    <property type="entry name" value="DinB/YfiT-like putative metalloenzymes"/>
    <property type="match status" value="1"/>
</dbReference>
<evidence type="ECO:0000259" key="1">
    <source>
        <dbReference type="Pfam" id="PF11716"/>
    </source>
</evidence>
<dbReference type="EMBL" id="FNGF01000002">
    <property type="protein sequence ID" value="SDK84236.1"/>
    <property type="molecule type" value="Genomic_DNA"/>
</dbReference>
<dbReference type="InterPro" id="IPR034660">
    <property type="entry name" value="DinB/YfiT-like"/>
</dbReference>
<protein>
    <submittedName>
        <fullName evidence="2">Mycothiol maleylpyruvate isomerase N-terminal domain-containing protein</fullName>
    </submittedName>
</protein>
<dbReference type="GO" id="GO:0016853">
    <property type="term" value="F:isomerase activity"/>
    <property type="evidence" value="ECO:0007669"/>
    <property type="project" value="UniProtKB-KW"/>
</dbReference>